<keyword evidence="2" id="KW-0805">Transcription regulation</keyword>
<keyword evidence="3" id="KW-0732">Signal</keyword>
<dbReference type="InParanoid" id="A9UZK4"/>
<dbReference type="GO" id="GO:0051864">
    <property type="term" value="F:histone H3K36 demethylase activity"/>
    <property type="evidence" value="ECO:0000318"/>
    <property type="project" value="GO_Central"/>
</dbReference>
<evidence type="ECO:0000313" key="4">
    <source>
        <dbReference type="EMBL" id="EDQ89384.1"/>
    </source>
</evidence>
<comment type="similarity">
    <text evidence="2">Belongs to the ROX family.</text>
</comment>
<keyword evidence="2" id="KW-0479">Metal-binding</keyword>
<dbReference type="Gene3D" id="2.60.120.650">
    <property type="entry name" value="Cupin"/>
    <property type="match status" value="1"/>
</dbReference>
<keyword evidence="2" id="KW-0539">Nucleus</keyword>
<name>A9UZK4_MONBE</name>
<dbReference type="PANTHER" id="PTHR13096:SF7">
    <property type="entry name" value="RIBOSOMAL OXYGENASE 2"/>
    <property type="match status" value="1"/>
</dbReference>
<keyword evidence="1 2" id="KW-0408">Iron</keyword>
<feature type="signal peptide" evidence="3">
    <location>
        <begin position="1"/>
        <end position="28"/>
    </location>
</feature>
<dbReference type="EC" id="1.14.11.-" evidence="2"/>
<dbReference type="GeneID" id="5891199"/>
<dbReference type="RefSeq" id="XP_001745960.1">
    <property type="nucleotide sequence ID" value="XM_001745908.1"/>
</dbReference>
<comment type="subcellular location">
    <subcellularLocation>
        <location evidence="2">Nucleus</location>
    </subcellularLocation>
</comment>
<gene>
    <name evidence="4" type="ORF">MONBRDRAFT_8277</name>
</gene>
<dbReference type="GO" id="GO:0032453">
    <property type="term" value="F:histone H3K4 demethylase activity"/>
    <property type="evidence" value="ECO:0000318"/>
    <property type="project" value="GO_Central"/>
</dbReference>
<dbReference type="Proteomes" id="UP000001357">
    <property type="component" value="Unassembled WGS sequence"/>
</dbReference>
<sequence length="235" mass="26140">MPAAGHPATLATLLLCILLSAMPAANHAHPFQLADLVGPNAASTFFKNFYRRNYLHISRHLDSLMPLDSWFGDLQNIDVFMTELYQQLYDDSALSFKTANSTKLPFPKAATWMDYSDQFYRSGQSAVIRREHMSVSKEPIEMLISDVFGSPEVTAHAYISAGQAHALKPHTDPSVPLPPGVCCPLTRLPPVYLTSLCSAMVAMTFLWFKSLAKKNGTYVKLSTVVRLGPRLHRQN</sequence>
<comment type="cofactor">
    <cofactor evidence="2">
        <name>Fe(2+)</name>
        <dbReference type="ChEBI" id="CHEBI:29033"/>
    </cofactor>
    <text evidence="2">Binds 1 Fe(2+) ion per subunit.</text>
</comment>
<evidence type="ECO:0000256" key="2">
    <source>
        <dbReference type="RuleBase" id="RU366061"/>
    </source>
</evidence>
<evidence type="ECO:0000313" key="5">
    <source>
        <dbReference type="Proteomes" id="UP000001357"/>
    </source>
</evidence>
<evidence type="ECO:0000256" key="1">
    <source>
        <dbReference type="ARBA" id="ARBA00023004"/>
    </source>
</evidence>
<dbReference type="GO" id="GO:0005730">
    <property type="term" value="C:nucleolus"/>
    <property type="evidence" value="ECO:0000318"/>
    <property type="project" value="GO_Central"/>
</dbReference>
<comment type="function">
    <text evidence="2">Oxygenase that can act as both a histone lysine demethylase and a ribosomal histidine hydroxylase.</text>
</comment>
<dbReference type="GO" id="GO:0005506">
    <property type="term" value="F:iron ion binding"/>
    <property type="evidence" value="ECO:0007669"/>
    <property type="project" value="UniProtKB-UniRule"/>
</dbReference>
<dbReference type="KEGG" id="mbr:MONBRDRAFT_8277"/>
<reference evidence="4 5" key="1">
    <citation type="journal article" date="2008" name="Nature">
        <title>The genome of the choanoflagellate Monosiga brevicollis and the origin of metazoans.</title>
        <authorList>
            <consortium name="JGI Sequencing"/>
            <person name="King N."/>
            <person name="Westbrook M.J."/>
            <person name="Young S.L."/>
            <person name="Kuo A."/>
            <person name="Abedin M."/>
            <person name="Chapman J."/>
            <person name="Fairclough S."/>
            <person name="Hellsten U."/>
            <person name="Isogai Y."/>
            <person name="Letunic I."/>
            <person name="Marr M."/>
            <person name="Pincus D."/>
            <person name="Putnam N."/>
            <person name="Rokas A."/>
            <person name="Wright K.J."/>
            <person name="Zuzow R."/>
            <person name="Dirks W."/>
            <person name="Good M."/>
            <person name="Goodstein D."/>
            <person name="Lemons D."/>
            <person name="Li W."/>
            <person name="Lyons J.B."/>
            <person name="Morris A."/>
            <person name="Nichols S."/>
            <person name="Richter D.J."/>
            <person name="Salamov A."/>
            <person name="Bork P."/>
            <person name="Lim W.A."/>
            <person name="Manning G."/>
            <person name="Miller W.T."/>
            <person name="McGinnis W."/>
            <person name="Shapiro H."/>
            <person name="Tjian R."/>
            <person name="Grigoriev I.V."/>
            <person name="Rokhsar D."/>
        </authorList>
    </citation>
    <scope>NUCLEOTIDE SEQUENCE [LARGE SCALE GENOMIC DNA]</scope>
    <source>
        <strain evidence="5">MX1 / ATCC 50154</strain>
    </source>
</reference>
<accession>A9UZK4</accession>
<feature type="chain" id="PRO_5002742605" description="Bifunctional lysine-specific demethylase and histidyl-hydroxylase" evidence="3">
    <location>
        <begin position="29"/>
        <end position="235"/>
    </location>
</feature>
<keyword evidence="2" id="KW-0804">Transcription</keyword>
<keyword evidence="5" id="KW-1185">Reference proteome</keyword>
<evidence type="ECO:0000256" key="3">
    <source>
        <dbReference type="SAM" id="SignalP"/>
    </source>
</evidence>
<protein>
    <recommendedName>
        <fullName evidence="2">Bifunctional lysine-specific demethylase and histidyl-hydroxylase</fullName>
        <ecNumber evidence="2">1.14.11.-</ecNumber>
    </recommendedName>
</protein>
<keyword evidence="2" id="KW-0223">Dioxygenase</keyword>
<dbReference type="InterPro" id="IPR039994">
    <property type="entry name" value="NO66-like"/>
</dbReference>
<dbReference type="PANTHER" id="PTHR13096">
    <property type="entry name" value="MINA53 MYC INDUCED NUCLEAR ANTIGEN"/>
    <property type="match status" value="1"/>
</dbReference>
<proteinExistence type="inferred from homology"/>
<dbReference type="EMBL" id="CH991551">
    <property type="protein sequence ID" value="EDQ89384.1"/>
    <property type="molecule type" value="Genomic_DNA"/>
</dbReference>
<dbReference type="AlphaFoldDB" id="A9UZK4"/>
<organism evidence="4 5">
    <name type="scientific">Monosiga brevicollis</name>
    <name type="common">Choanoflagellate</name>
    <dbReference type="NCBI Taxonomy" id="81824"/>
    <lineage>
        <taxon>Eukaryota</taxon>
        <taxon>Choanoflagellata</taxon>
        <taxon>Craspedida</taxon>
        <taxon>Salpingoecidae</taxon>
        <taxon>Monosiga</taxon>
    </lineage>
</organism>
<keyword evidence="2" id="KW-0560">Oxidoreductase</keyword>